<comment type="caution">
    <text evidence="7">The sequence shown here is derived from an EMBL/GenBank/DDBJ whole genome shotgun (WGS) entry which is preliminary data.</text>
</comment>
<evidence type="ECO:0000256" key="1">
    <source>
        <dbReference type="ARBA" id="ARBA00004127"/>
    </source>
</evidence>
<keyword evidence="8" id="KW-1185">Reference proteome</keyword>
<keyword evidence="2 5" id="KW-0812">Transmembrane</keyword>
<dbReference type="InterPro" id="IPR003807">
    <property type="entry name" value="DUF202"/>
</dbReference>
<evidence type="ECO:0000256" key="5">
    <source>
        <dbReference type="SAM" id="Phobius"/>
    </source>
</evidence>
<accession>A0A5A7SJR5</accession>
<evidence type="ECO:0000256" key="3">
    <source>
        <dbReference type="ARBA" id="ARBA00022989"/>
    </source>
</evidence>
<proteinExistence type="predicted"/>
<dbReference type="OrthoDB" id="3701077at2"/>
<gene>
    <name evidence="7" type="ORF">FOY51_02920</name>
</gene>
<feature type="transmembrane region" description="Helical" evidence="5">
    <location>
        <begin position="33"/>
        <end position="55"/>
    </location>
</feature>
<evidence type="ECO:0000313" key="8">
    <source>
        <dbReference type="Proteomes" id="UP000322244"/>
    </source>
</evidence>
<organism evidence="7 8">
    <name type="scientific">Antrihabitans cavernicola</name>
    <dbReference type="NCBI Taxonomy" id="2495913"/>
    <lineage>
        <taxon>Bacteria</taxon>
        <taxon>Bacillati</taxon>
        <taxon>Actinomycetota</taxon>
        <taxon>Actinomycetes</taxon>
        <taxon>Mycobacteriales</taxon>
        <taxon>Nocardiaceae</taxon>
        <taxon>Antrihabitans</taxon>
    </lineage>
</organism>
<keyword evidence="4 5" id="KW-0472">Membrane</keyword>
<evidence type="ECO:0000256" key="4">
    <source>
        <dbReference type="ARBA" id="ARBA00023136"/>
    </source>
</evidence>
<keyword evidence="3 5" id="KW-1133">Transmembrane helix</keyword>
<dbReference type="Pfam" id="PF02656">
    <property type="entry name" value="DUF202"/>
    <property type="match status" value="1"/>
</dbReference>
<dbReference type="EMBL" id="VLNY01000001">
    <property type="protein sequence ID" value="KAA0024893.1"/>
    <property type="molecule type" value="Genomic_DNA"/>
</dbReference>
<protein>
    <submittedName>
        <fullName evidence="7">DUF202 domain-containing protein</fullName>
    </submittedName>
</protein>
<name>A0A5A7SJR5_9NOCA</name>
<feature type="transmembrane region" description="Helical" evidence="5">
    <location>
        <begin position="76"/>
        <end position="98"/>
    </location>
</feature>
<dbReference type="GO" id="GO:0012505">
    <property type="term" value="C:endomembrane system"/>
    <property type="evidence" value="ECO:0007669"/>
    <property type="project" value="UniProtKB-SubCell"/>
</dbReference>
<feature type="domain" description="DUF202" evidence="6">
    <location>
        <begin position="4"/>
        <end position="60"/>
    </location>
</feature>
<dbReference type="RefSeq" id="WP_149428669.1">
    <property type="nucleotide sequence ID" value="NZ_VLNY01000001.1"/>
</dbReference>
<comment type="subcellular location">
    <subcellularLocation>
        <location evidence="1">Endomembrane system</location>
        <topology evidence="1">Multi-pass membrane protein</topology>
    </subcellularLocation>
</comment>
<evidence type="ECO:0000313" key="7">
    <source>
        <dbReference type="EMBL" id="KAA0024893.1"/>
    </source>
</evidence>
<dbReference type="AlphaFoldDB" id="A0A5A7SJR5"/>
<sequence length="99" mass="10481">MTADQGLQVERTSLASTRTYLSILALAAGCLRWLPRTAVAISVVVGLVVAGLAFAEWRGRSGRAEQFADEHVVPSLTASALLAISVVSLSIAGLWRLFV</sequence>
<reference evidence="7 8" key="1">
    <citation type="submission" date="2019-07" db="EMBL/GenBank/DDBJ databases">
        <title>Rhodococcus cavernicolus sp. nov., isolated from a cave.</title>
        <authorList>
            <person name="Lee S.D."/>
        </authorList>
    </citation>
    <scope>NUCLEOTIDE SEQUENCE [LARGE SCALE GENOMIC DNA]</scope>
    <source>
        <strain evidence="7 8">C1-24</strain>
    </source>
</reference>
<evidence type="ECO:0000256" key="2">
    <source>
        <dbReference type="ARBA" id="ARBA00022692"/>
    </source>
</evidence>
<dbReference type="Proteomes" id="UP000322244">
    <property type="component" value="Unassembled WGS sequence"/>
</dbReference>
<evidence type="ECO:0000259" key="6">
    <source>
        <dbReference type="Pfam" id="PF02656"/>
    </source>
</evidence>